<dbReference type="Pfam" id="PF16277">
    <property type="entry name" value="DUF4926"/>
    <property type="match status" value="1"/>
</dbReference>
<evidence type="ECO:0000313" key="1">
    <source>
        <dbReference type="EMBL" id="QIN81064.1"/>
    </source>
</evidence>
<sequence length="75" mass="8189">MSRTTAYTDLDEVRAPADIEQVAVRAGDAGVVVQTFERPKPAVMVEYADDEGQTKALVVYSPDLSRLLRVLPEPA</sequence>
<dbReference type="AlphaFoldDB" id="A0A6G8Q3I8"/>
<dbReference type="InterPro" id="IPR032568">
    <property type="entry name" value="DUF4926"/>
</dbReference>
<dbReference type="EMBL" id="CP045122">
    <property type="protein sequence ID" value="QIN81064.1"/>
    <property type="molecule type" value="Genomic_DNA"/>
</dbReference>
<gene>
    <name evidence="1" type="ORF">GBA65_21745</name>
</gene>
<accession>A0A6G8Q3I8</accession>
<keyword evidence="2" id="KW-1185">Reference proteome</keyword>
<protein>
    <submittedName>
        <fullName evidence="1">DUF4926 domain-containing protein</fullName>
    </submittedName>
</protein>
<dbReference type="Proteomes" id="UP000502706">
    <property type="component" value="Plasmid unnamed1"/>
</dbReference>
<keyword evidence="1" id="KW-0614">Plasmid</keyword>
<dbReference type="RefSeq" id="WP_166398774.1">
    <property type="nucleotide sequence ID" value="NZ_CP045122.1"/>
</dbReference>
<reference evidence="1 2" key="1">
    <citation type="submission" date="2019-10" db="EMBL/GenBank/DDBJ databases">
        <title>Rubrobacter sp nov SCSIO 52915 isolated from a deep-sea sediment in the South China Sea.</title>
        <authorList>
            <person name="Chen R.W."/>
        </authorList>
    </citation>
    <scope>NUCLEOTIDE SEQUENCE [LARGE SCALE GENOMIC DNA]</scope>
    <source>
        <strain evidence="1 2">SCSIO 52915</strain>
        <plasmid evidence="1 2">unnamed1</plasmid>
    </source>
</reference>
<evidence type="ECO:0000313" key="2">
    <source>
        <dbReference type="Proteomes" id="UP000502706"/>
    </source>
</evidence>
<proteinExistence type="predicted"/>
<dbReference type="KEGG" id="rmar:GBA65_21745"/>
<organism evidence="1 2">
    <name type="scientific">Rubrobacter marinus</name>
    <dbReference type="NCBI Taxonomy" id="2653852"/>
    <lineage>
        <taxon>Bacteria</taxon>
        <taxon>Bacillati</taxon>
        <taxon>Actinomycetota</taxon>
        <taxon>Rubrobacteria</taxon>
        <taxon>Rubrobacterales</taxon>
        <taxon>Rubrobacteraceae</taxon>
        <taxon>Rubrobacter</taxon>
    </lineage>
</organism>
<name>A0A6G8Q3I8_9ACTN</name>
<geneLocation type="plasmid" evidence="1 2">
    <name>unnamed1</name>
</geneLocation>